<accession>A0A2S8J9P4</accession>
<feature type="compositionally biased region" description="Basic and acidic residues" evidence="1">
    <location>
        <begin position="240"/>
        <end position="250"/>
    </location>
</feature>
<feature type="compositionally biased region" description="Basic and acidic residues" evidence="1">
    <location>
        <begin position="292"/>
        <end position="331"/>
    </location>
</feature>
<dbReference type="Proteomes" id="UP000239290">
    <property type="component" value="Unassembled WGS sequence"/>
</dbReference>
<feature type="transmembrane region" description="Helical" evidence="2">
    <location>
        <begin position="369"/>
        <end position="389"/>
    </location>
</feature>
<evidence type="ECO:0000313" key="3">
    <source>
        <dbReference type="EMBL" id="PQP23764.1"/>
    </source>
</evidence>
<comment type="caution">
    <text evidence="3">The sequence shown here is derived from an EMBL/GenBank/DDBJ whole genome shotgun (WGS) entry which is preliminary data.</text>
</comment>
<evidence type="ECO:0000256" key="1">
    <source>
        <dbReference type="SAM" id="MobiDB-lite"/>
    </source>
</evidence>
<dbReference type="EMBL" id="PUIO01000018">
    <property type="protein sequence ID" value="PQP23764.1"/>
    <property type="molecule type" value="Genomic_DNA"/>
</dbReference>
<feature type="compositionally biased region" description="Low complexity" evidence="1">
    <location>
        <begin position="139"/>
        <end position="235"/>
    </location>
</feature>
<protein>
    <submittedName>
        <fullName evidence="3">Uncharacterized protein</fullName>
    </submittedName>
</protein>
<keyword evidence="2" id="KW-0812">Transmembrane</keyword>
<reference evidence="4" key="1">
    <citation type="submission" date="2018-02" db="EMBL/GenBank/DDBJ databases">
        <title>Draft genome sequencing of Rhodococcus opacus KU647198.</title>
        <authorList>
            <person name="Zheng B.-X."/>
        </authorList>
    </citation>
    <scope>NUCLEOTIDE SEQUENCE [LARGE SCALE GENOMIC DNA]</scope>
    <source>
        <strain evidence="4">04-OD7</strain>
    </source>
</reference>
<feature type="region of interest" description="Disordered" evidence="1">
    <location>
        <begin position="284"/>
        <end position="332"/>
    </location>
</feature>
<name>A0A2S8J9P4_RHOOP</name>
<keyword evidence="2" id="KW-0472">Membrane</keyword>
<organism evidence="3 4">
    <name type="scientific">Rhodococcus opacus</name>
    <name type="common">Nocardia opaca</name>
    <dbReference type="NCBI Taxonomy" id="37919"/>
    <lineage>
        <taxon>Bacteria</taxon>
        <taxon>Bacillati</taxon>
        <taxon>Actinomycetota</taxon>
        <taxon>Actinomycetes</taxon>
        <taxon>Mycobacteriales</taxon>
        <taxon>Nocardiaceae</taxon>
        <taxon>Rhodococcus</taxon>
    </lineage>
</organism>
<feature type="transmembrane region" description="Helical" evidence="2">
    <location>
        <begin position="395"/>
        <end position="418"/>
    </location>
</feature>
<feature type="transmembrane region" description="Helical" evidence="2">
    <location>
        <begin position="339"/>
        <end position="357"/>
    </location>
</feature>
<keyword evidence="2" id="KW-1133">Transmembrane helix</keyword>
<evidence type="ECO:0000256" key="2">
    <source>
        <dbReference type="SAM" id="Phobius"/>
    </source>
</evidence>
<dbReference type="AlphaFoldDB" id="A0A2S8J9P4"/>
<evidence type="ECO:0000313" key="4">
    <source>
        <dbReference type="Proteomes" id="UP000239290"/>
    </source>
</evidence>
<gene>
    <name evidence="3" type="ORF">C5613_17025</name>
</gene>
<feature type="compositionally biased region" description="Pro residues" evidence="1">
    <location>
        <begin position="64"/>
        <end position="73"/>
    </location>
</feature>
<feature type="compositionally biased region" description="Polar residues" evidence="1">
    <location>
        <begin position="1"/>
        <end position="10"/>
    </location>
</feature>
<proteinExistence type="predicted"/>
<dbReference type="RefSeq" id="WP_105415994.1">
    <property type="nucleotide sequence ID" value="NZ_PUIO01000018.1"/>
</dbReference>
<feature type="region of interest" description="Disordered" evidence="1">
    <location>
        <begin position="1"/>
        <end position="261"/>
    </location>
</feature>
<sequence>MTEDSQQISVSELLKRNGQQVESRGGRRRRGVKGGISVAELTGEIPVVRDPSDSRALEPEPEPEPAAPEPPRASAPAAPSARADERTAAFTAPVDDDDDDEPIASRPAGRGRAVVSGGTSRDHQGTWVSRSVQKERQAPEAAAPAPAPTVAAPAVKKAEPAPTVAAPRVKPTPKTDTPAAETAPAAKSDAPAKPAVPAKTKAQAKTEAQPKTEAPAKPGTPAKANAAAPSNGASTFVKTPKPEAPAKAKPEPALLSGSTLAGDLMRQSRDSAVANAGEETELIEAATDDADTEKHEGDTQKPESPRRSRKEAKAEKAEAAKAEKAGKKDEAGENSTREWAVLIGQGVVAVIAGALLFKGFEKLWDVFPWVALILALLVIVGLVAMVRILRRTDDITSFVIAVVVGMIVTLGPLAFMLASG</sequence>